<sequence>MGFSVQINDRGLKRKLSRQGFQRGMVVMANQAAADMNQFVPKKNNHLRSSSVVASDGSRIHFIEPYAHYQWVGGVGWHYTTPGTGPKWDERAKGLYMSKWQHAFVKGAQL</sequence>
<name>A0ABW4BDT9_9LACO</name>
<comment type="caution">
    <text evidence="1">The sequence shown here is derived from an EMBL/GenBank/DDBJ whole genome shotgun (WGS) entry which is preliminary data.</text>
</comment>
<dbReference type="RefSeq" id="WP_204119398.1">
    <property type="nucleotide sequence ID" value="NZ_BOLV01000015.1"/>
</dbReference>
<dbReference type="EMBL" id="JBHTOA010000020">
    <property type="protein sequence ID" value="MFD1398631.1"/>
    <property type="molecule type" value="Genomic_DNA"/>
</dbReference>
<keyword evidence="2" id="KW-1185">Reference proteome</keyword>
<evidence type="ECO:0000313" key="2">
    <source>
        <dbReference type="Proteomes" id="UP001597199"/>
    </source>
</evidence>
<gene>
    <name evidence="1" type="ORF">ACFQ41_04865</name>
</gene>
<protein>
    <submittedName>
        <fullName evidence="1">Minor capsid protein</fullName>
    </submittedName>
</protein>
<accession>A0ABW4BDT9</accession>
<evidence type="ECO:0000313" key="1">
    <source>
        <dbReference type="EMBL" id="MFD1398631.1"/>
    </source>
</evidence>
<proteinExistence type="predicted"/>
<dbReference type="Proteomes" id="UP001597199">
    <property type="component" value="Unassembled WGS sequence"/>
</dbReference>
<organism evidence="1 2">
    <name type="scientific">Lacticaseibacillus suilingensis</name>
    <dbReference type="NCBI Taxonomy" id="2799577"/>
    <lineage>
        <taxon>Bacteria</taxon>
        <taxon>Bacillati</taxon>
        <taxon>Bacillota</taxon>
        <taxon>Bacilli</taxon>
        <taxon>Lactobacillales</taxon>
        <taxon>Lactobacillaceae</taxon>
        <taxon>Lacticaseibacillus</taxon>
    </lineage>
</organism>
<reference evidence="2" key="1">
    <citation type="journal article" date="2019" name="Int. J. Syst. Evol. Microbiol.">
        <title>The Global Catalogue of Microorganisms (GCM) 10K type strain sequencing project: providing services to taxonomists for standard genome sequencing and annotation.</title>
        <authorList>
            <consortium name="The Broad Institute Genomics Platform"/>
            <consortium name="The Broad Institute Genome Sequencing Center for Infectious Disease"/>
            <person name="Wu L."/>
            <person name="Ma J."/>
        </authorList>
    </citation>
    <scope>NUCLEOTIDE SEQUENCE [LARGE SCALE GENOMIC DNA]</scope>
    <source>
        <strain evidence="2">CCM 9110</strain>
    </source>
</reference>
<dbReference type="InterPro" id="IPR021080">
    <property type="entry name" value="Minor_capsid_protein"/>
</dbReference>
<dbReference type="Pfam" id="PF11114">
    <property type="entry name" value="Minor_capsid_2"/>
    <property type="match status" value="1"/>
</dbReference>